<feature type="binding site" evidence="4">
    <location>
        <position position="129"/>
    </location>
    <ligand>
        <name>3'-phosphoadenylyl sulfate</name>
        <dbReference type="ChEBI" id="CHEBI:58339"/>
    </ligand>
</feature>
<keyword evidence="5" id="KW-1015">Disulfide bond</keyword>
<feature type="binding site" evidence="4">
    <location>
        <begin position="260"/>
        <end position="264"/>
    </location>
    <ligand>
        <name>3'-phosphoadenylyl sulfate</name>
        <dbReference type="ChEBI" id="CHEBI:58339"/>
    </ligand>
</feature>
<dbReference type="SUPFAM" id="SSF52540">
    <property type="entry name" value="P-loop containing nucleoside triphosphate hydrolases"/>
    <property type="match status" value="1"/>
</dbReference>
<feature type="binding site" evidence="4">
    <location>
        <position position="137"/>
    </location>
    <ligand>
        <name>3'-phosphoadenylyl sulfate</name>
        <dbReference type="ChEBI" id="CHEBI:58339"/>
    </ligand>
</feature>
<feature type="domain" description="Sulfotransferase" evidence="7">
    <location>
        <begin position="39"/>
        <end position="280"/>
    </location>
</feature>
<evidence type="ECO:0000256" key="4">
    <source>
        <dbReference type="PIRSR" id="PIRSR637359-2"/>
    </source>
</evidence>
<keyword evidence="6" id="KW-0812">Transmembrane</keyword>
<dbReference type="InterPro" id="IPR037359">
    <property type="entry name" value="NST/OST"/>
</dbReference>
<evidence type="ECO:0000313" key="9">
    <source>
        <dbReference type="WBParaSite" id="PTRK_0000511200.1"/>
    </source>
</evidence>
<feature type="binding site" evidence="4">
    <location>
        <begin position="48"/>
        <end position="52"/>
    </location>
    <ligand>
        <name>3'-phosphoadenylyl sulfate</name>
        <dbReference type="ChEBI" id="CHEBI:58339"/>
    </ligand>
</feature>
<feature type="active site" description="For sulfotransferase activity" evidence="3">
    <location>
        <position position="48"/>
    </location>
</feature>
<feature type="disulfide bond" evidence="5">
    <location>
        <begin position="245"/>
        <end position="255"/>
    </location>
</feature>
<evidence type="ECO:0000256" key="2">
    <source>
        <dbReference type="ARBA" id="ARBA00023180"/>
    </source>
</evidence>
<evidence type="ECO:0000256" key="3">
    <source>
        <dbReference type="PIRSR" id="PIRSR637359-1"/>
    </source>
</evidence>
<reference evidence="9" key="1">
    <citation type="submission" date="2017-02" db="UniProtKB">
        <authorList>
            <consortium name="WormBaseParasite"/>
        </authorList>
    </citation>
    <scope>IDENTIFICATION</scope>
</reference>
<keyword evidence="2" id="KW-0325">Glycoprotein</keyword>
<keyword evidence="8" id="KW-1185">Reference proteome</keyword>
<dbReference type="WBParaSite" id="PTRK_0000511200.1">
    <property type="protein sequence ID" value="PTRK_0000511200.1"/>
    <property type="gene ID" value="PTRK_0000511200"/>
</dbReference>
<evidence type="ECO:0000256" key="6">
    <source>
        <dbReference type="SAM" id="Phobius"/>
    </source>
</evidence>
<dbReference type="InterPro" id="IPR027417">
    <property type="entry name" value="P-loop_NTPase"/>
</dbReference>
<evidence type="ECO:0000256" key="5">
    <source>
        <dbReference type="PIRSR" id="PIRSR637359-3"/>
    </source>
</evidence>
<evidence type="ECO:0000256" key="1">
    <source>
        <dbReference type="ARBA" id="ARBA00022679"/>
    </source>
</evidence>
<organism evidence="8 9">
    <name type="scientific">Parastrongyloides trichosuri</name>
    <name type="common">Possum-specific nematode worm</name>
    <dbReference type="NCBI Taxonomy" id="131310"/>
    <lineage>
        <taxon>Eukaryota</taxon>
        <taxon>Metazoa</taxon>
        <taxon>Ecdysozoa</taxon>
        <taxon>Nematoda</taxon>
        <taxon>Chromadorea</taxon>
        <taxon>Rhabditida</taxon>
        <taxon>Tylenchina</taxon>
        <taxon>Panagrolaimomorpha</taxon>
        <taxon>Strongyloidoidea</taxon>
        <taxon>Strongyloididae</taxon>
        <taxon>Parastrongyloides</taxon>
    </lineage>
</organism>
<dbReference type="InterPro" id="IPR000863">
    <property type="entry name" value="Sulfotransferase_dom"/>
</dbReference>
<keyword evidence="1" id="KW-0808">Transferase</keyword>
<keyword evidence="6" id="KW-0472">Membrane</keyword>
<dbReference type="GO" id="GO:0008467">
    <property type="term" value="F:[heparan sulfate]-glucosamine 3-sulfotransferase activity"/>
    <property type="evidence" value="ECO:0007669"/>
    <property type="project" value="TreeGrafter"/>
</dbReference>
<sequence>MIYQSKIFVMILISINIFKVYSIPALTSKNLQFQERRYPQAIIIGVKKSGTRALLEFLKINKRIKAPGPEVHYFDKNYNKGLDWYRSQLPIANNGDITIEKSPGYFVNPLAPERVYNLDPKMKLIIVVRNPIVRAISDYTQAKSRKVRNIKDTFEEMALCSEKSNNKNCKNGINSSWGAIRIGVYYNYLQNWLKYFSLDQILLIDGEKLISNPSEEVNRAEKFLGLTPVVTKENFIYDPVKGFPCVKYTNSHVHCLGKTKGRKHPKVKRAVTEQMKSFYRIENEKFFNLIHKRFNWL</sequence>
<dbReference type="PANTHER" id="PTHR10605:SF72">
    <property type="entry name" value="HEPARAN SULFATE 3-O SULFOTRANSFERASE-B, ISOFORM A"/>
    <property type="match status" value="1"/>
</dbReference>
<name>A0A0N4ZC57_PARTI</name>
<evidence type="ECO:0000259" key="7">
    <source>
        <dbReference type="Pfam" id="PF00685"/>
    </source>
</evidence>
<accession>A0A0N4ZC57</accession>
<protein>
    <submittedName>
        <fullName evidence="9">Sulfotransfer_1 domain-containing protein</fullName>
    </submittedName>
</protein>
<dbReference type="STRING" id="131310.A0A0N4ZC57"/>
<keyword evidence="6" id="KW-1133">Transmembrane helix</keyword>
<feature type="transmembrane region" description="Helical" evidence="6">
    <location>
        <begin position="7"/>
        <end position="27"/>
    </location>
</feature>
<proteinExistence type="predicted"/>
<dbReference type="AlphaFoldDB" id="A0A0N4ZC57"/>
<dbReference type="Pfam" id="PF00685">
    <property type="entry name" value="Sulfotransfer_1"/>
    <property type="match status" value="1"/>
</dbReference>
<evidence type="ECO:0000313" key="8">
    <source>
        <dbReference type="Proteomes" id="UP000038045"/>
    </source>
</evidence>
<dbReference type="PANTHER" id="PTHR10605">
    <property type="entry name" value="HEPARAN SULFATE SULFOTRANSFERASE"/>
    <property type="match status" value="1"/>
</dbReference>
<dbReference type="Gene3D" id="3.40.50.300">
    <property type="entry name" value="P-loop containing nucleotide triphosphate hydrolases"/>
    <property type="match status" value="1"/>
</dbReference>
<dbReference type="Proteomes" id="UP000038045">
    <property type="component" value="Unplaced"/>
</dbReference>